<dbReference type="InterPro" id="IPR028082">
    <property type="entry name" value="Peripla_BP_I"/>
</dbReference>
<organism evidence="5 6">
    <name type="scientific">Antrihabitans stalactiti</name>
    <dbReference type="NCBI Taxonomy" id="2584121"/>
    <lineage>
        <taxon>Bacteria</taxon>
        <taxon>Bacillati</taxon>
        <taxon>Actinomycetota</taxon>
        <taxon>Actinomycetes</taxon>
        <taxon>Mycobacteriales</taxon>
        <taxon>Nocardiaceae</taxon>
        <taxon>Antrihabitans</taxon>
    </lineage>
</organism>
<dbReference type="InterPro" id="IPR028081">
    <property type="entry name" value="Leu-bd"/>
</dbReference>
<evidence type="ECO:0000256" key="3">
    <source>
        <dbReference type="SAM" id="MobiDB-lite"/>
    </source>
</evidence>
<evidence type="ECO:0000259" key="4">
    <source>
        <dbReference type="Pfam" id="PF13458"/>
    </source>
</evidence>
<feature type="region of interest" description="Disordered" evidence="3">
    <location>
        <begin position="48"/>
        <end position="73"/>
    </location>
</feature>
<reference evidence="5 6" key="2">
    <citation type="submission" date="2020-06" db="EMBL/GenBank/DDBJ databases">
        <title>Antribacter stalactiti gen. nov., sp. nov., a new member of the family Nacardiaceae isolated from a cave.</title>
        <authorList>
            <person name="Kim I.S."/>
        </authorList>
    </citation>
    <scope>NUCLEOTIDE SEQUENCE [LARGE SCALE GENOMIC DNA]</scope>
    <source>
        <strain evidence="5 6">YC2-7</strain>
    </source>
</reference>
<protein>
    <submittedName>
        <fullName evidence="5">Branched-chain amino acid ABC transporter substrate-binding protein</fullName>
    </submittedName>
</protein>
<keyword evidence="6" id="KW-1185">Reference proteome</keyword>
<feature type="compositionally biased region" description="Low complexity" evidence="3">
    <location>
        <begin position="57"/>
        <end position="67"/>
    </location>
</feature>
<evidence type="ECO:0000313" key="5">
    <source>
        <dbReference type="EMBL" id="NMN95105.1"/>
    </source>
</evidence>
<dbReference type="AlphaFoldDB" id="A0A848K7Z3"/>
<dbReference type="EMBL" id="VCQU01000002">
    <property type="protein sequence ID" value="NMN95105.1"/>
    <property type="molecule type" value="Genomic_DNA"/>
</dbReference>
<comment type="caution">
    <text evidence="5">The sequence shown here is derived from an EMBL/GenBank/DDBJ whole genome shotgun (WGS) entry which is preliminary data.</text>
</comment>
<feature type="region of interest" description="Disordered" evidence="3">
    <location>
        <begin position="1"/>
        <end position="23"/>
    </location>
</feature>
<proteinExistence type="inferred from homology"/>
<dbReference type="Proteomes" id="UP000535543">
    <property type="component" value="Unassembled WGS sequence"/>
</dbReference>
<dbReference type="Gene3D" id="3.40.50.2300">
    <property type="match status" value="2"/>
</dbReference>
<sequence length="432" mass="44846">MFSPGWRSRPSGQQPESNELGGENVHRRAARGALIVGVAATLVLAGCGDKKTDSKSSSESGSETSTGLSIQPELQVDLEGKEVPATNASSAANPAGDGTAKCDPVSIAMAGALTGEDAALGINIIDGVKLALDQHNKANPGCQVELKKFDTEGNPEKATQVIPNVINDKSVIGLVGPAFSGETKATGQTLSDAGLVSVTSSATNAKLTQNGWKTFFRGLANDDIQGPAVAKYLTGTLGYNKVCVVQDNTDYGTGLAKAVTEALGSAADENCAASIKKGDKDFNATVTKLKSANAQAIFYSGYYAEAAALAASLKKNGVNAVFVSADGSNDPEFVKQAGSASKDAILSCPCGPAPDKFKAEYKALNGQDPGVYSVEAYDLTTILLKGIDSGKVTRADLLEFVRSYDGPGLARQYKWNENGELSTALIWVYKVK</sequence>
<gene>
    <name evidence="5" type="ORF">FGL95_08685</name>
</gene>
<accession>A0A848K7Z3</accession>
<name>A0A848K7Z3_9NOCA</name>
<dbReference type="Pfam" id="PF13458">
    <property type="entry name" value="Peripla_BP_6"/>
    <property type="match status" value="1"/>
</dbReference>
<comment type="similarity">
    <text evidence="1">Belongs to the leucine-binding protein family.</text>
</comment>
<dbReference type="PANTHER" id="PTHR47151:SF2">
    <property type="entry name" value="AMINO ACID BINDING PROTEIN"/>
    <property type="match status" value="1"/>
</dbReference>
<feature type="domain" description="Leucine-binding protein" evidence="4">
    <location>
        <begin position="104"/>
        <end position="430"/>
    </location>
</feature>
<dbReference type="CDD" id="cd06342">
    <property type="entry name" value="PBP1_ABC_LIVBP-like"/>
    <property type="match status" value="1"/>
</dbReference>
<keyword evidence="2" id="KW-0732">Signal</keyword>
<reference evidence="5 6" key="1">
    <citation type="submission" date="2019-05" db="EMBL/GenBank/DDBJ databases">
        <authorList>
            <person name="Lee S.D."/>
        </authorList>
    </citation>
    <scope>NUCLEOTIDE SEQUENCE [LARGE SCALE GENOMIC DNA]</scope>
    <source>
        <strain evidence="5 6">YC2-7</strain>
    </source>
</reference>
<dbReference type="SUPFAM" id="SSF53822">
    <property type="entry name" value="Periplasmic binding protein-like I"/>
    <property type="match status" value="1"/>
</dbReference>
<evidence type="ECO:0000256" key="1">
    <source>
        <dbReference type="ARBA" id="ARBA00010062"/>
    </source>
</evidence>
<evidence type="ECO:0000256" key="2">
    <source>
        <dbReference type="ARBA" id="ARBA00022729"/>
    </source>
</evidence>
<evidence type="ECO:0000313" key="6">
    <source>
        <dbReference type="Proteomes" id="UP000535543"/>
    </source>
</evidence>
<dbReference type="PANTHER" id="PTHR47151">
    <property type="entry name" value="LEU/ILE/VAL-BINDING ABC TRANSPORTER SUBUNIT"/>
    <property type="match status" value="1"/>
</dbReference>